<organism evidence="3 4">
    <name type="scientific">Penicillium coprophilum</name>
    <dbReference type="NCBI Taxonomy" id="36646"/>
    <lineage>
        <taxon>Eukaryota</taxon>
        <taxon>Fungi</taxon>
        <taxon>Dikarya</taxon>
        <taxon>Ascomycota</taxon>
        <taxon>Pezizomycotina</taxon>
        <taxon>Eurotiomycetes</taxon>
        <taxon>Eurotiomycetidae</taxon>
        <taxon>Eurotiales</taxon>
        <taxon>Aspergillaceae</taxon>
        <taxon>Penicillium</taxon>
    </lineage>
</organism>
<dbReference type="InterPro" id="IPR029058">
    <property type="entry name" value="AB_hydrolase_fold"/>
</dbReference>
<dbReference type="Pfam" id="PF03959">
    <property type="entry name" value="FSH1"/>
    <property type="match status" value="1"/>
</dbReference>
<dbReference type="GO" id="GO:0017000">
    <property type="term" value="P:antibiotic biosynthetic process"/>
    <property type="evidence" value="ECO:0007669"/>
    <property type="project" value="UniProtKB-ARBA"/>
</dbReference>
<dbReference type="SUPFAM" id="SSF53474">
    <property type="entry name" value="alpha/beta-Hydrolases"/>
    <property type="match status" value="1"/>
</dbReference>
<feature type="domain" description="Serine hydrolase" evidence="2">
    <location>
        <begin position="2"/>
        <end position="232"/>
    </location>
</feature>
<proteinExistence type="predicted"/>
<accession>A0A1V6URA6</accession>
<dbReference type="PANTHER" id="PTHR48070">
    <property type="entry name" value="ESTERASE OVCA2"/>
    <property type="match status" value="1"/>
</dbReference>
<dbReference type="AlphaFoldDB" id="A0A1V6URA6"/>
<dbReference type="EMBL" id="MDDG01000005">
    <property type="protein sequence ID" value="OQE40937.1"/>
    <property type="molecule type" value="Genomic_DNA"/>
</dbReference>
<evidence type="ECO:0000256" key="1">
    <source>
        <dbReference type="ARBA" id="ARBA00022801"/>
    </source>
</evidence>
<keyword evidence="1" id="KW-0378">Hydrolase</keyword>
<evidence type="ECO:0000313" key="4">
    <source>
        <dbReference type="Proteomes" id="UP000191500"/>
    </source>
</evidence>
<dbReference type="GO" id="GO:0005737">
    <property type="term" value="C:cytoplasm"/>
    <property type="evidence" value="ECO:0007669"/>
    <property type="project" value="TreeGrafter"/>
</dbReference>
<reference evidence="4" key="1">
    <citation type="journal article" date="2017" name="Nat. Microbiol.">
        <title>Global analysis of biosynthetic gene clusters reveals vast potential of secondary metabolite production in Penicillium species.</title>
        <authorList>
            <person name="Nielsen J.C."/>
            <person name="Grijseels S."/>
            <person name="Prigent S."/>
            <person name="Ji B."/>
            <person name="Dainat J."/>
            <person name="Nielsen K.F."/>
            <person name="Frisvad J.C."/>
            <person name="Workman M."/>
            <person name="Nielsen J."/>
        </authorList>
    </citation>
    <scope>NUCLEOTIDE SEQUENCE [LARGE SCALE GENOMIC DNA]</scope>
    <source>
        <strain evidence="4">IBT 31321</strain>
    </source>
</reference>
<dbReference type="STRING" id="36646.A0A1V6URA6"/>
<evidence type="ECO:0000259" key="2">
    <source>
        <dbReference type="Pfam" id="PF03959"/>
    </source>
</evidence>
<comment type="caution">
    <text evidence="3">The sequence shown here is derived from an EMBL/GenBank/DDBJ whole genome shotgun (WGS) entry which is preliminary data.</text>
</comment>
<dbReference type="InterPro" id="IPR050593">
    <property type="entry name" value="LovG"/>
</dbReference>
<dbReference type="Gene3D" id="3.40.50.1820">
    <property type="entry name" value="alpha/beta hydrolase"/>
    <property type="match status" value="1"/>
</dbReference>
<dbReference type="GO" id="GO:0016787">
    <property type="term" value="F:hydrolase activity"/>
    <property type="evidence" value="ECO:0007669"/>
    <property type="project" value="UniProtKB-KW"/>
</dbReference>
<dbReference type="PANTHER" id="PTHR48070:SF4">
    <property type="entry name" value="ESTERASE ALNB"/>
    <property type="match status" value="1"/>
</dbReference>
<dbReference type="GO" id="GO:0072330">
    <property type="term" value="P:monocarboxylic acid biosynthetic process"/>
    <property type="evidence" value="ECO:0007669"/>
    <property type="project" value="UniProtKB-ARBA"/>
</dbReference>
<protein>
    <recommendedName>
        <fullName evidence="2">Serine hydrolase domain-containing protein</fullName>
    </recommendedName>
</protein>
<sequence length="336" mass="36064">MKFLCLPGGYCNAKALKIQLGPFCDALASNGSASFHFTQGTTEVHVPPQFAGFFGPPPNYTFMKVDGPLVRRNMGDFPKRDTPEEAMKAAAQAAGNPTFSSIAQVMDRLVGILDGEADIDGVIGFSEGAQIAASLILEEQRREREHGRIPRLKCAIFFSGWPPVHPVTGRLLTADDYNEEPITIPSCHVVGASDPFIDGSMALYNMCDPDSADLFDHGAGHLIPRNKKVTEEIALVNPAKDAGLEFRFCHPYALSPSSGCSYSASFRRHLDQRTSHTNPTPTAPNATVASTAPITDKTVNVLALHPNGRALSSHLSLGPRGQIFAEPNGANIGTHD</sequence>
<dbReference type="InterPro" id="IPR005645">
    <property type="entry name" value="FSH-like_dom"/>
</dbReference>
<keyword evidence="4" id="KW-1185">Reference proteome</keyword>
<dbReference type="GO" id="GO:0005634">
    <property type="term" value="C:nucleus"/>
    <property type="evidence" value="ECO:0007669"/>
    <property type="project" value="TreeGrafter"/>
</dbReference>
<dbReference type="Proteomes" id="UP000191500">
    <property type="component" value="Unassembled WGS sequence"/>
</dbReference>
<name>A0A1V6URA6_9EURO</name>
<gene>
    <name evidence="3" type="ORF">PENCOP_c005G05099</name>
</gene>
<dbReference type="GO" id="GO:0019748">
    <property type="term" value="P:secondary metabolic process"/>
    <property type="evidence" value="ECO:0007669"/>
    <property type="project" value="TreeGrafter"/>
</dbReference>
<evidence type="ECO:0000313" key="3">
    <source>
        <dbReference type="EMBL" id="OQE40937.1"/>
    </source>
</evidence>